<gene>
    <name evidence="9" type="ORF">JY651_21685</name>
</gene>
<dbReference type="RefSeq" id="WP_206728880.1">
    <property type="nucleotide sequence ID" value="NZ_CP071090.1"/>
</dbReference>
<evidence type="ECO:0000313" key="10">
    <source>
        <dbReference type="Proteomes" id="UP000662747"/>
    </source>
</evidence>
<comment type="similarity">
    <text evidence="2 7">Belongs to the ExbD/TolR family.</text>
</comment>
<keyword evidence="5 8" id="KW-1133">Transmembrane helix</keyword>
<keyword evidence="4 7" id="KW-0812">Transmembrane</keyword>
<dbReference type="Proteomes" id="UP000662747">
    <property type="component" value="Chromosome"/>
</dbReference>
<dbReference type="InterPro" id="IPR003400">
    <property type="entry name" value="ExbD"/>
</dbReference>
<evidence type="ECO:0000313" key="9">
    <source>
        <dbReference type="EMBL" id="QSQ27358.1"/>
    </source>
</evidence>
<evidence type="ECO:0000256" key="5">
    <source>
        <dbReference type="ARBA" id="ARBA00022989"/>
    </source>
</evidence>
<proteinExistence type="inferred from homology"/>
<evidence type="ECO:0000256" key="6">
    <source>
        <dbReference type="ARBA" id="ARBA00023136"/>
    </source>
</evidence>
<sequence>MAFHYSRRKLKVREEEETGELNIVPYLDILMNLILFMLLSITGLATFGILNVNAPAYGAPSAGMTQEGQDEQKLTLSVLISKKGHFISSQNTTLGQEGAAPDAPTIPVLADGDYDFKTLNAKMVEIKNAFPAETKVIVGADPDIPYEALTQTLDAIRETQAAPHRLLFPDVTLGAI</sequence>
<evidence type="ECO:0000256" key="7">
    <source>
        <dbReference type="RuleBase" id="RU003879"/>
    </source>
</evidence>
<organism evidence="9 10">
    <name type="scientific">Pyxidicoccus parkwayensis</name>
    <dbReference type="NCBI Taxonomy" id="2813578"/>
    <lineage>
        <taxon>Bacteria</taxon>
        <taxon>Pseudomonadati</taxon>
        <taxon>Myxococcota</taxon>
        <taxon>Myxococcia</taxon>
        <taxon>Myxococcales</taxon>
        <taxon>Cystobacterineae</taxon>
        <taxon>Myxococcaceae</taxon>
        <taxon>Pyxidicoccus</taxon>
    </lineage>
</organism>
<evidence type="ECO:0000256" key="8">
    <source>
        <dbReference type="SAM" id="Phobius"/>
    </source>
</evidence>
<name>A0ABX7PAB4_9BACT</name>
<evidence type="ECO:0000256" key="3">
    <source>
        <dbReference type="ARBA" id="ARBA00022475"/>
    </source>
</evidence>
<feature type="transmembrane region" description="Helical" evidence="8">
    <location>
        <begin position="29"/>
        <end position="50"/>
    </location>
</feature>
<keyword evidence="3" id="KW-1003">Cell membrane</keyword>
<evidence type="ECO:0000256" key="2">
    <source>
        <dbReference type="ARBA" id="ARBA00005811"/>
    </source>
</evidence>
<dbReference type="EMBL" id="CP071090">
    <property type="protein sequence ID" value="QSQ27358.1"/>
    <property type="molecule type" value="Genomic_DNA"/>
</dbReference>
<evidence type="ECO:0000256" key="1">
    <source>
        <dbReference type="ARBA" id="ARBA00004162"/>
    </source>
</evidence>
<evidence type="ECO:0000256" key="4">
    <source>
        <dbReference type="ARBA" id="ARBA00022692"/>
    </source>
</evidence>
<keyword evidence="7" id="KW-0653">Protein transport</keyword>
<dbReference type="Pfam" id="PF02472">
    <property type="entry name" value="ExbD"/>
    <property type="match status" value="1"/>
</dbReference>
<accession>A0ABX7PAB4</accession>
<comment type="subcellular location">
    <subcellularLocation>
        <location evidence="1">Cell membrane</location>
        <topology evidence="1">Single-pass membrane protein</topology>
    </subcellularLocation>
    <subcellularLocation>
        <location evidence="7">Cell membrane</location>
        <topology evidence="7">Single-pass type II membrane protein</topology>
    </subcellularLocation>
</comment>
<reference evidence="9 10" key="1">
    <citation type="submission" date="2021-02" db="EMBL/GenBank/DDBJ databases">
        <title>De Novo genome assembly of isolated myxobacteria.</title>
        <authorList>
            <person name="Stevens D.C."/>
        </authorList>
    </citation>
    <scope>NUCLEOTIDE SEQUENCE [LARGE SCALE GENOMIC DNA]</scope>
    <source>
        <strain evidence="10">SCPEA02</strain>
    </source>
</reference>
<keyword evidence="6 8" id="KW-0472">Membrane</keyword>
<protein>
    <submittedName>
        <fullName evidence="9">Biopolymer transporter ExbD</fullName>
    </submittedName>
</protein>
<keyword evidence="7" id="KW-0813">Transport</keyword>
<keyword evidence="10" id="KW-1185">Reference proteome</keyword>